<dbReference type="GO" id="GO:0006352">
    <property type="term" value="P:DNA-templated transcription initiation"/>
    <property type="evidence" value="ECO:0007669"/>
    <property type="project" value="InterPro"/>
</dbReference>
<accession>A0AAJ4SKM7</accession>
<dbReference type="InterPro" id="IPR013324">
    <property type="entry name" value="RNA_pol_sigma_r3/r4-like"/>
</dbReference>
<evidence type="ECO:0000313" key="3">
    <source>
        <dbReference type="Proteomes" id="UP000274792"/>
    </source>
</evidence>
<dbReference type="Pfam" id="PF04545">
    <property type="entry name" value="Sigma70_r4"/>
    <property type="match status" value="1"/>
</dbReference>
<dbReference type="AlphaFoldDB" id="A0AAJ4SKM7"/>
<reference evidence="2 3" key="1">
    <citation type="submission" date="2018-10" db="EMBL/GenBank/DDBJ databases">
        <title>A collection Staphylococci species genome sequencing.</title>
        <authorList>
            <person name="Cole K."/>
        </authorList>
    </citation>
    <scope>NUCLEOTIDE SEQUENCE [LARGE SCALE GENOMIC DNA]</scope>
    <source>
        <strain evidence="3">NCTC 12218</strain>
    </source>
</reference>
<proteinExistence type="predicted"/>
<protein>
    <submittedName>
        <fullName evidence="2">RNA polymerase subunit sigma-70</fullName>
    </submittedName>
</protein>
<organism evidence="2 3">
    <name type="scientific">Mammaliicoccus sciuri</name>
    <name type="common">Staphylococcus sciuri</name>
    <dbReference type="NCBI Taxonomy" id="1296"/>
    <lineage>
        <taxon>Bacteria</taxon>
        <taxon>Bacillati</taxon>
        <taxon>Bacillota</taxon>
        <taxon>Bacilli</taxon>
        <taxon>Bacillales</taxon>
        <taxon>Staphylococcaceae</taxon>
        <taxon>Mammaliicoccus</taxon>
    </lineage>
</organism>
<dbReference type="GO" id="GO:0003700">
    <property type="term" value="F:DNA-binding transcription factor activity"/>
    <property type="evidence" value="ECO:0007669"/>
    <property type="project" value="InterPro"/>
</dbReference>
<sequence>MHFIDDKQAMKEFISNYHKLAKPINYQEEDLDTFFNLTDDTDDEIMHDHDIDAHIRFNEIESIIEKVANDKEYFIFLLLSEGKTYREVGKYFNLSGERVRQIYNRLIERLP</sequence>
<dbReference type="SUPFAM" id="SSF88659">
    <property type="entry name" value="Sigma3 and sigma4 domains of RNA polymerase sigma factors"/>
    <property type="match status" value="1"/>
</dbReference>
<dbReference type="InterPro" id="IPR007630">
    <property type="entry name" value="RNA_pol_sigma70_r4"/>
</dbReference>
<evidence type="ECO:0000259" key="1">
    <source>
        <dbReference type="Pfam" id="PF04545"/>
    </source>
</evidence>
<dbReference type="RefSeq" id="WP_126476354.1">
    <property type="nucleotide sequence ID" value="NZ_RXWV01000003.1"/>
</dbReference>
<dbReference type="EMBL" id="RXWV01000003">
    <property type="protein sequence ID" value="RTX75391.1"/>
    <property type="molecule type" value="Genomic_DNA"/>
</dbReference>
<gene>
    <name evidence="2" type="ORF">CD117_00565</name>
</gene>
<dbReference type="Gene3D" id="1.20.140.160">
    <property type="match status" value="1"/>
</dbReference>
<feature type="domain" description="RNA polymerase sigma-70 region 4" evidence="1">
    <location>
        <begin position="81"/>
        <end position="110"/>
    </location>
</feature>
<comment type="caution">
    <text evidence="2">The sequence shown here is derived from an EMBL/GenBank/DDBJ whole genome shotgun (WGS) entry which is preliminary data.</text>
</comment>
<evidence type="ECO:0000313" key="2">
    <source>
        <dbReference type="EMBL" id="RTX75391.1"/>
    </source>
</evidence>
<name>A0AAJ4SKM7_MAMSC</name>
<dbReference type="Proteomes" id="UP000274792">
    <property type="component" value="Unassembled WGS sequence"/>
</dbReference>